<dbReference type="PANTHER" id="PTHR42751">
    <property type="entry name" value="SODIUM/HYDROGEN EXCHANGER FAMILY/TRKA DOMAIN PROTEIN"/>
    <property type="match status" value="1"/>
</dbReference>
<feature type="transmembrane region" description="Helical" evidence="9">
    <location>
        <begin position="260"/>
        <end position="278"/>
    </location>
</feature>
<feature type="transmembrane region" description="Helical" evidence="9">
    <location>
        <begin position="50"/>
        <end position="70"/>
    </location>
</feature>
<proteinExistence type="inferred from homology"/>
<dbReference type="GO" id="GO:1902600">
    <property type="term" value="P:proton transmembrane transport"/>
    <property type="evidence" value="ECO:0007669"/>
    <property type="project" value="InterPro"/>
</dbReference>
<dbReference type="InParanoid" id="A0A395JP86"/>
<keyword evidence="7" id="KW-0406">Ion transport</keyword>
<feature type="transmembrane region" description="Helical" evidence="9">
    <location>
        <begin position="143"/>
        <end position="166"/>
    </location>
</feature>
<feature type="transmembrane region" description="Helical" evidence="9">
    <location>
        <begin position="327"/>
        <end position="344"/>
    </location>
</feature>
<keyword evidence="4" id="KW-0050">Antiport</keyword>
<dbReference type="GO" id="GO:0015297">
    <property type="term" value="F:antiporter activity"/>
    <property type="evidence" value="ECO:0007669"/>
    <property type="project" value="UniProtKB-KW"/>
</dbReference>
<evidence type="ECO:0000259" key="10">
    <source>
        <dbReference type="Pfam" id="PF00999"/>
    </source>
</evidence>
<reference evidence="11 12" key="1">
    <citation type="submission" date="2018-06" db="EMBL/GenBank/DDBJ databases">
        <title>Genomic Encyclopedia of Type Strains, Phase IV (KMG-IV): sequencing the most valuable type-strain genomes for metagenomic binning, comparative biology and taxonomic classification.</title>
        <authorList>
            <person name="Goeker M."/>
        </authorList>
    </citation>
    <scope>NUCLEOTIDE SEQUENCE [LARGE SCALE GENOMIC DNA]</scope>
    <source>
        <strain evidence="11 12">DSM 24032</strain>
    </source>
</reference>
<feature type="transmembrane region" description="Helical" evidence="9">
    <location>
        <begin position="350"/>
        <end position="371"/>
    </location>
</feature>
<evidence type="ECO:0000313" key="12">
    <source>
        <dbReference type="Proteomes" id="UP000253083"/>
    </source>
</evidence>
<evidence type="ECO:0000256" key="2">
    <source>
        <dbReference type="ARBA" id="ARBA00005551"/>
    </source>
</evidence>
<evidence type="ECO:0000256" key="1">
    <source>
        <dbReference type="ARBA" id="ARBA00004141"/>
    </source>
</evidence>
<feature type="transmembrane region" description="Helical" evidence="9">
    <location>
        <begin position="235"/>
        <end position="253"/>
    </location>
</feature>
<dbReference type="Gene3D" id="1.20.1530.20">
    <property type="match status" value="1"/>
</dbReference>
<keyword evidence="5 9" id="KW-0812">Transmembrane</keyword>
<organism evidence="11 12">
    <name type="scientific">Arenicella xantha</name>
    <dbReference type="NCBI Taxonomy" id="644221"/>
    <lineage>
        <taxon>Bacteria</taxon>
        <taxon>Pseudomonadati</taxon>
        <taxon>Pseudomonadota</taxon>
        <taxon>Gammaproteobacteria</taxon>
        <taxon>Arenicellales</taxon>
        <taxon>Arenicellaceae</taxon>
        <taxon>Arenicella</taxon>
    </lineage>
</organism>
<dbReference type="InterPro" id="IPR006153">
    <property type="entry name" value="Cation/H_exchanger_TM"/>
</dbReference>
<dbReference type="Pfam" id="PF00999">
    <property type="entry name" value="Na_H_Exchanger"/>
    <property type="match status" value="1"/>
</dbReference>
<gene>
    <name evidence="11" type="ORF">DFR28_101847</name>
</gene>
<dbReference type="OrthoDB" id="9781411at2"/>
<comment type="caution">
    <text evidence="11">The sequence shown here is derived from an EMBL/GenBank/DDBJ whole genome shotgun (WGS) entry which is preliminary data.</text>
</comment>
<keyword evidence="8 9" id="KW-0472">Membrane</keyword>
<keyword evidence="3" id="KW-0813">Transport</keyword>
<accession>A0A395JP86</accession>
<dbReference type="AlphaFoldDB" id="A0A395JP86"/>
<evidence type="ECO:0000256" key="6">
    <source>
        <dbReference type="ARBA" id="ARBA00022989"/>
    </source>
</evidence>
<evidence type="ECO:0000256" key="7">
    <source>
        <dbReference type="ARBA" id="ARBA00023065"/>
    </source>
</evidence>
<dbReference type="GO" id="GO:0016020">
    <property type="term" value="C:membrane"/>
    <property type="evidence" value="ECO:0007669"/>
    <property type="project" value="UniProtKB-SubCell"/>
</dbReference>
<feature type="transmembrane region" description="Helical" evidence="9">
    <location>
        <begin position="284"/>
        <end position="307"/>
    </location>
</feature>
<feature type="domain" description="Cation/H+ exchanger transmembrane" evidence="10">
    <location>
        <begin position="12"/>
        <end position="369"/>
    </location>
</feature>
<feature type="transmembrane region" description="Helical" evidence="9">
    <location>
        <begin position="112"/>
        <end position="131"/>
    </location>
</feature>
<sequence length="384" mass="41968">MLHSLFLIFVGAAVLGTLALMARQSLIIGYIALGIVLGPWGLKWVTDTELIQDISNIGIIFLLFLLGLNLSPRKLLVLLRQTMIVTLLTSAVFASVGWGFATLAGFNMINSVIIGVACMFSSTIIGLKLLPTTVLHHRHTGEVIISVLLLQDMIAIVVLIAFQAASSELNTLVELAKLAVFLPMLVGGVWVFKHLVLLKLLAKYDRIQEYVFLLALAWCLGIAQLAHAIGFSHETGAFIAGITVATSPIALFISESLKPLRDFFLILFFFALGAGLNVSELDQIWLPAVLLGGAMLVLKPVVFRFALHRVSETSKLGWETGFRLGQMSEFSLLIVFVALQSALIEPTAVYFVQLATLVTFIGSSYSIVLRYQTPIAVSERLRRD</sequence>
<evidence type="ECO:0000313" key="11">
    <source>
        <dbReference type="EMBL" id="RBP53461.1"/>
    </source>
</evidence>
<name>A0A395JP86_9GAMM</name>
<comment type="subcellular location">
    <subcellularLocation>
        <location evidence="1">Membrane</location>
        <topology evidence="1">Multi-pass membrane protein</topology>
    </subcellularLocation>
</comment>
<evidence type="ECO:0000256" key="5">
    <source>
        <dbReference type="ARBA" id="ARBA00022692"/>
    </source>
</evidence>
<keyword evidence="6 9" id="KW-1133">Transmembrane helix</keyword>
<evidence type="ECO:0000256" key="4">
    <source>
        <dbReference type="ARBA" id="ARBA00022449"/>
    </source>
</evidence>
<dbReference type="Proteomes" id="UP000253083">
    <property type="component" value="Unassembled WGS sequence"/>
</dbReference>
<dbReference type="EMBL" id="QNRT01000001">
    <property type="protein sequence ID" value="RBP53461.1"/>
    <property type="molecule type" value="Genomic_DNA"/>
</dbReference>
<keyword evidence="12" id="KW-1185">Reference proteome</keyword>
<feature type="transmembrane region" description="Helical" evidence="9">
    <location>
        <begin position="82"/>
        <end position="106"/>
    </location>
</feature>
<feature type="transmembrane region" description="Helical" evidence="9">
    <location>
        <begin position="210"/>
        <end position="229"/>
    </location>
</feature>
<protein>
    <submittedName>
        <fullName evidence="11">Transporter (CPA2 family)</fullName>
    </submittedName>
</protein>
<evidence type="ECO:0000256" key="8">
    <source>
        <dbReference type="ARBA" id="ARBA00023136"/>
    </source>
</evidence>
<dbReference type="PANTHER" id="PTHR42751:SF3">
    <property type="entry name" value="SODIUM_GLUTAMATE SYMPORTER"/>
    <property type="match status" value="1"/>
</dbReference>
<evidence type="ECO:0000256" key="3">
    <source>
        <dbReference type="ARBA" id="ARBA00022448"/>
    </source>
</evidence>
<dbReference type="RefSeq" id="WP_113953025.1">
    <property type="nucleotide sequence ID" value="NZ_QNRT01000001.1"/>
</dbReference>
<comment type="similarity">
    <text evidence="2">Belongs to the monovalent cation:proton antiporter 2 (CPA2) transporter (TC 2.A.37) family.</text>
</comment>
<dbReference type="InterPro" id="IPR038770">
    <property type="entry name" value="Na+/solute_symporter_sf"/>
</dbReference>
<evidence type="ECO:0000256" key="9">
    <source>
        <dbReference type="SAM" id="Phobius"/>
    </source>
</evidence>
<feature type="transmembrane region" description="Helical" evidence="9">
    <location>
        <begin position="178"/>
        <end position="198"/>
    </location>
</feature>